<evidence type="ECO:0000313" key="3">
    <source>
        <dbReference type="Proteomes" id="UP001189429"/>
    </source>
</evidence>
<comment type="caution">
    <text evidence="2">The sequence shown here is derived from an EMBL/GenBank/DDBJ whole genome shotgun (WGS) entry which is preliminary data.</text>
</comment>
<feature type="region of interest" description="Disordered" evidence="1">
    <location>
        <begin position="1"/>
        <end position="37"/>
    </location>
</feature>
<protein>
    <submittedName>
        <fullName evidence="2">Uncharacterized protein</fullName>
    </submittedName>
</protein>
<accession>A0ABN9THA1</accession>
<reference evidence="2" key="1">
    <citation type="submission" date="2023-10" db="EMBL/GenBank/DDBJ databases">
        <authorList>
            <person name="Chen Y."/>
            <person name="Shah S."/>
            <person name="Dougan E. K."/>
            <person name="Thang M."/>
            <person name="Chan C."/>
        </authorList>
    </citation>
    <scope>NUCLEOTIDE SEQUENCE [LARGE SCALE GENOMIC DNA]</scope>
</reference>
<sequence>MSCESAGSMDRLLRKFAGRQKREREREKQKKKLAGQWTRRREMRMTTIMAKEFVLLLCGKLAMAERPDSYNSTCGALLCAENSPGEDVILNPMTPWSTACEVVAPPCLLGSPGAIMKTSWVLNSRRQIC</sequence>
<dbReference type="EMBL" id="CAUYUJ010014701">
    <property type="protein sequence ID" value="CAK0844885.1"/>
    <property type="molecule type" value="Genomic_DNA"/>
</dbReference>
<keyword evidence="3" id="KW-1185">Reference proteome</keyword>
<organism evidence="2 3">
    <name type="scientific">Prorocentrum cordatum</name>
    <dbReference type="NCBI Taxonomy" id="2364126"/>
    <lineage>
        <taxon>Eukaryota</taxon>
        <taxon>Sar</taxon>
        <taxon>Alveolata</taxon>
        <taxon>Dinophyceae</taxon>
        <taxon>Prorocentrales</taxon>
        <taxon>Prorocentraceae</taxon>
        <taxon>Prorocentrum</taxon>
    </lineage>
</organism>
<evidence type="ECO:0000256" key="1">
    <source>
        <dbReference type="SAM" id="MobiDB-lite"/>
    </source>
</evidence>
<evidence type="ECO:0000313" key="2">
    <source>
        <dbReference type="EMBL" id="CAK0844885.1"/>
    </source>
</evidence>
<name>A0ABN9THA1_9DINO</name>
<proteinExistence type="predicted"/>
<dbReference type="Proteomes" id="UP001189429">
    <property type="component" value="Unassembled WGS sequence"/>
</dbReference>
<gene>
    <name evidence="2" type="ORF">PCOR1329_LOCUS38857</name>
</gene>